<reference evidence="1" key="3">
    <citation type="submission" date="2024-09" db="EMBL/GenBank/DDBJ databases">
        <authorList>
            <person name="Sun Q."/>
            <person name="Mori K."/>
        </authorList>
    </citation>
    <scope>NUCLEOTIDE SEQUENCE</scope>
    <source>
        <strain evidence="1">JCM 19635</strain>
    </source>
</reference>
<dbReference type="RefSeq" id="WP_380206524.1">
    <property type="nucleotide sequence ID" value="NZ_JBHTEK010000004.1"/>
</dbReference>
<name>A0ABW2UFC0_9BACT</name>
<evidence type="ECO:0000313" key="3">
    <source>
        <dbReference type="Proteomes" id="UP001596513"/>
    </source>
</evidence>
<keyword evidence="3" id="KW-1185">Reference proteome</keyword>
<accession>A0ABW2UFC0</accession>
<dbReference type="EMBL" id="JBHTEK010000004">
    <property type="protein sequence ID" value="MFC7670796.1"/>
    <property type="molecule type" value="Genomic_DNA"/>
</dbReference>
<reference evidence="1" key="1">
    <citation type="journal article" date="2014" name="Int. J. Syst. Evol. Microbiol.">
        <title>Complete genome of a new Firmicutes species belonging to the dominant human colonic microbiota ('Ruminococcus bicirculans') reveals two chromosomes and a selective capacity to utilize plant glucans.</title>
        <authorList>
            <consortium name="NISC Comparative Sequencing Program"/>
            <person name="Wegmann U."/>
            <person name="Louis P."/>
            <person name="Goesmann A."/>
            <person name="Henrissat B."/>
            <person name="Duncan S.H."/>
            <person name="Flint H.J."/>
        </authorList>
    </citation>
    <scope>NUCLEOTIDE SEQUENCE</scope>
    <source>
        <strain evidence="1">JCM 19635</strain>
    </source>
</reference>
<protein>
    <recommendedName>
        <fullName evidence="4">Fluoride ion transporter CrcB</fullName>
    </recommendedName>
</protein>
<evidence type="ECO:0008006" key="4">
    <source>
        <dbReference type="Google" id="ProtNLM"/>
    </source>
</evidence>
<dbReference type="Proteomes" id="UP001596513">
    <property type="component" value="Unassembled WGS sequence"/>
</dbReference>
<evidence type="ECO:0000313" key="2">
    <source>
        <dbReference type="EMBL" id="MFC7670944.1"/>
    </source>
</evidence>
<sequence length="40" mass="4600">MNRSVLVIGLGGLLGSVSRYWVQQYFLRYVPVGFPWAPSW</sequence>
<reference evidence="3" key="2">
    <citation type="journal article" date="2019" name="Int. J. Syst. Evol. Microbiol.">
        <title>The Global Catalogue of Microorganisms (GCM) 10K type strain sequencing project: providing services to taxonomists for standard genome sequencing and annotation.</title>
        <authorList>
            <consortium name="The Broad Institute Genomics Platform"/>
            <consortium name="The Broad Institute Genome Sequencing Center for Infectious Disease"/>
            <person name="Wu L."/>
            <person name="Ma J."/>
        </authorList>
    </citation>
    <scope>NUCLEOTIDE SEQUENCE [LARGE SCALE GENOMIC DNA]</scope>
    <source>
        <strain evidence="3">JCM 19635</strain>
    </source>
</reference>
<organism evidence="1 3">
    <name type="scientific">Hymenobacter humi</name>
    <dbReference type="NCBI Taxonomy" id="1411620"/>
    <lineage>
        <taxon>Bacteria</taxon>
        <taxon>Pseudomonadati</taxon>
        <taxon>Bacteroidota</taxon>
        <taxon>Cytophagia</taxon>
        <taxon>Cytophagales</taxon>
        <taxon>Hymenobacteraceae</taxon>
        <taxon>Hymenobacter</taxon>
    </lineage>
</organism>
<evidence type="ECO:0000313" key="1">
    <source>
        <dbReference type="EMBL" id="MFC7670796.1"/>
    </source>
</evidence>
<comment type="caution">
    <text evidence="1">The sequence shown here is derived from an EMBL/GenBank/DDBJ whole genome shotgun (WGS) entry which is preliminary data.</text>
</comment>
<gene>
    <name evidence="1" type="ORF">ACFQT0_27965</name>
    <name evidence="2" type="ORF">ACFQT0_28780</name>
</gene>
<dbReference type="EMBL" id="JBHTEK010000004">
    <property type="protein sequence ID" value="MFC7670944.1"/>
    <property type="molecule type" value="Genomic_DNA"/>
</dbReference>
<proteinExistence type="predicted"/>